<evidence type="ECO:0000256" key="6">
    <source>
        <dbReference type="ARBA" id="ARBA00023136"/>
    </source>
</evidence>
<feature type="transmembrane region" description="Helical" evidence="7">
    <location>
        <begin position="17"/>
        <end position="38"/>
    </location>
</feature>
<feature type="transmembrane region" description="Helical" evidence="7">
    <location>
        <begin position="86"/>
        <end position="104"/>
    </location>
</feature>
<feature type="transmembrane region" description="Helical" evidence="7">
    <location>
        <begin position="186"/>
        <end position="205"/>
    </location>
</feature>
<dbReference type="Pfam" id="PF01545">
    <property type="entry name" value="Cation_efflux"/>
    <property type="match status" value="1"/>
</dbReference>
<dbReference type="InterPro" id="IPR050291">
    <property type="entry name" value="CDF_Transporter"/>
</dbReference>
<name>A0A3B0Z4M1_9ZZZZ</name>
<keyword evidence="6 7" id="KW-0472">Membrane</keyword>
<dbReference type="InterPro" id="IPR027470">
    <property type="entry name" value="Cation_efflux_CTD"/>
</dbReference>
<evidence type="ECO:0000313" key="10">
    <source>
        <dbReference type="EMBL" id="VAW76234.1"/>
    </source>
</evidence>
<dbReference type="NCBIfam" id="TIGR01297">
    <property type="entry name" value="CDF"/>
    <property type="match status" value="1"/>
</dbReference>
<gene>
    <name evidence="10" type="ORF">MNBD_GAMMA15-1594</name>
</gene>
<feature type="domain" description="Cation efflux protein transmembrane" evidence="8">
    <location>
        <begin position="19"/>
        <end position="212"/>
    </location>
</feature>
<dbReference type="GO" id="GO:0016020">
    <property type="term" value="C:membrane"/>
    <property type="evidence" value="ECO:0007669"/>
    <property type="project" value="UniProtKB-SubCell"/>
</dbReference>
<feature type="transmembrane region" description="Helical" evidence="7">
    <location>
        <begin position="116"/>
        <end position="137"/>
    </location>
</feature>
<evidence type="ECO:0000259" key="8">
    <source>
        <dbReference type="Pfam" id="PF01545"/>
    </source>
</evidence>
<feature type="transmembrane region" description="Helical" evidence="7">
    <location>
        <begin position="44"/>
        <end position="65"/>
    </location>
</feature>
<evidence type="ECO:0000256" key="3">
    <source>
        <dbReference type="ARBA" id="ARBA00022448"/>
    </source>
</evidence>
<feature type="transmembrane region" description="Helical" evidence="7">
    <location>
        <begin position="158"/>
        <end position="180"/>
    </location>
</feature>
<dbReference type="InterPro" id="IPR036837">
    <property type="entry name" value="Cation_efflux_CTD_sf"/>
</dbReference>
<evidence type="ECO:0000256" key="7">
    <source>
        <dbReference type="SAM" id="Phobius"/>
    </source>
</evidence>
<dbReference type="Gene3D" id="3.30.70.1350">
    <property type="entry name" value="Cation efflux protein, cytoplasmic domain"/>
    <property type="match status" value="1"/>
</dbReference>
<dbReference type="EMBL" id="UOFN01000056">
    <property type="protein sequence ID" value="VAW76234.1"/>
    <property type="molecule type" value="Genomic_DNA"/>
</dbReference>
<dbReference type="InterPro" id="IPR002524">
    <property type="entry name" value="Cation_efflux"/>
</dbReference>
<dbReference type="GO" id="GO:0008324">
    <property type="term" value="F:monoatomic cation transmembrane transporter activity"/>
    <property type="evidence" value="ECO:0007669"/>
    <property type="project" value="InterPro"/>
</dbReference>
<reference evidence="10" key="1">
    <citation type="submission" date="2018-06" db="EMBL/GenBank/DDBJ databases">
        <authorList>
            <person name="Zhirakovskaya E."/>
        </authorList>
    </citation>
    <scope>NUCLEOTIDE SEQUENCE</scope>
</reference>
<evidence type="ECO:0000256" key="1">
    <source>
        <dbReference type="ARBA" id="ARBA00004141"/>
    </source>
</evidence>
<dbReference type="SUPFAM" id="SSF161111">
    <property type="entry name" value="Cation efflux protein transmembrane domain-like"/>
    <property type="match status" value="1"/>
</dbReference>
<keyword evidence="3" id="KW-0813">Transport</keyword>
<dbReference type="InterPro" id="IPR027469">
    <property type="entry name" value="Cation_efflux_TMD_sf"/>
</dbReference>
<dbReference type="SUPFAM" id="SSF160240">
    <property type="entry name" value="Cation efflux protein cytoplasmic domain-like"/>
    <property type="match status" value="1"/>
</dbReference>
<dbReference type="Pfam" id="PF16916">
    <property type="entry name" value="ZT_dimer"/>
    <property type="match status" value="1"/>
</dbReference>
<evidence type="ECO:0000256" key="4">
    <source>
        <dbReference type="ARBA" id="ARBA00022692"/>
    </source>
</evidence>
<evidence type="ECO:0000259" key="9">
    <source>
        <dbReference type="Pfam" id="PF16916"/>
    </source>
</evidence>
<evidence type="ECO:0000256" key="5">
    <source>
        <dbReference type="ARBA" id="ARBA00022989"/>
    </source>
</evidence>
<dbReference type="AlphaFoldDB" id="A0A3B0Z4M1"/>
<organism evidence="10">
    <name type="scientific">hydrothermal vent metagenome</name>
    <dbReference type="NCBI Taxonomy" id="652676"/>
    <lineage>
        <taxon>unclassified sequences</taxon>
        <taxon>metagenomes</taxon>
        <taxon>ecological metagenomes</taxon>
    </lineage>
</organism>
<feature type="domain" description="Cation efflux protein cytoplasmic" evidence="9">
    <location>
        <begin position="217"/>
        <end position="294"/>
    </location>
</feature>
<protein>
    <submittedName>
        <fullName evidence="10">Cobalt-zinc-cadmium resistance protein</fullName>
    </submittedName>
</protein>
<comment type="subcellular location">
    <subcellularLocation>
        <location evidence="1">Membrane</location>
        <topology evidence="1">Multi-pass membrane protein</topology>
    </subcellularLocation>
</comment>
<keyword evidence="5 7" id="KW-1133">Transmembrane helix</keyword>
<dbReference type="InterPro" id="IPR058533">
    <property type="entry name" value="Cation_efflux_TM"/>
</dbReference>
<proteinExistence type="inferred from homology"/>
<dbReference type="PANTHER" id="PTHR43840">
    <property type="entry name" value="MITOCHONDRIAL METAL TRANSPORTER 1-RELATED"/>
    <property type="match status" value="1"/>
</dbReference>
<evidence type="ECO:0000256" key="2">
    <source>
        <dbReference type="ARBA" id="ARBA00008114"/>
    </source>
</evidence>
<accession>A0A3B0Z4M1</accession>
<sequence>MADDSTLNPRYREVRKVTLIGSVVDLLLGIAKIFVGWIAHSEALVADGIHSLSDLATDFIVLYAAKHSHRDADEDHPYGHGRIETLATVGLGIALILVAFGIAWDAVMRIGEPDLLFAPGILALAVAFVSILSKEWIYQYTMRVARRLRSNMLMANAWHSRSDAISSIVVFIGIAGAMMGYHYLDAVAAVAVAVMIAKIGVDLVLSSTRELIDTALEPELVESIREAITKVNGVRALHMLRSRRSGGQALVDLHLQVDPRISVSEGHQIGDTVRRKLLERFEEVTDVTVHIDPEDDETESPCDQLPLRDELIDRLTDQWAELASIDGRDITLHYLRGKLQVDVALPLSVLEQYDDPALLIENIERAAKSLPEVEGVQVCFRA</sequence>
<keyword evidence="4 7" id="KW-0812">Transmembrane</keyword>
<dbReference type="PANTHER" id="PTHR43840:SF15">
    <property type="entry name" value="MITOCHONDRIAL METAL TRANSPORTER 1-RELATED"/>
    <property type="match status" value="1"/>
</dbReference>
<comment type="similarity">
    <text evidence="2">Belongs to the cation diffusion facilitator (CDF) transporter (TC 2.A.4) family.</text>
</comment>
<dbReference type="Gene3D" id="1.20.1510.10">
    <property type="entry name" value="Cation efflux protein transmembrane domain"/>
    <property type="match status" value="1"/>
</dbReference>
<dbReference type="FunFam" id="1.20.1510.10:FF:000006">
    <property type="entry name" value="Divalent cation efflux transporter"/>
    <property type="match status" value="1"/>
</dbReference>